<evidence type="ECO:0000259" key="2">
    <source>
        <dbReference type="Pfam" id="PF21113"/>
    </source>
</evidence>
<dbReference type="Pfam" id="PF21113">
    <property type="entry name" value="LarA_C"/>
    <property type="match status" value="1"/>
</dbReference>
<organism evidence="3 4">
    <name type="scientific">Sporomusa termitida</name>
    <dbReference type="NCBI Taxonomy" id="2377"/>
    <lineage>
        <taxon>Bacteria</taxon>
        <taxon>Bacillati</taxon>
        <taxon>Bacillota</taxon>
        <taxon>Negativicutes</taxon>
        <taxon>Selenomonadales</taxon>
        <taxon>Sporomusaceae</taxon>
        <taxon>Sporomusa</taxon>
    </lineage>
</organism>
<dbReference type="OrthoDB" id="9770545at2"/>
<dbReference type="EC" id="5.1.2.1" evidence="3"/>
<evidence type="ECO:0000313" key="4">
    <source>
        <dbReference type="Proteomes" id="UP000320776"/>
    </source>
</evidence>
<gene>
    <name evidence="3" type="primary">larA_3</name>
    <name evidence="3" type="ORF">SPTER_29180</name>
</gene>
<keyword evidence="3" id="KW-0413">Isomerase</keyword>
<dbReference type="Pfam" id="PF09861">
    <property type="entry name" value="Lar_N"/>
    <property type="match status" value="1"/>
</dbReference>
<proteinExistence type="predicted"/>
<dbReference type="Gene3D" id="3.40.50.11440">
    <property type="match status" value="1"/>
</dbReference>
<accession>A0A517DVZ4</accession>
<dbReference type="InterPro" id="IPR047926">
    <property type="entry name" value="Ni_dep_LarA"/>
</dbReference>
<dbReference type="InterPro" id="IPR048068">
    <property type="entry name" value="LarA-like"/>
</dbReference>
<reference evidence="3 4" key="1">
    <citation type="submission" date="2019-02" db="EMBL/GenBank/DDBJ databases">
        <title>Closed genome of Sporomusa termitida DSM 4440.</title>
        <authorList>
            <person name="Poehlein A."/>
            <person name="Daniel R."/>
        </authorList>
    </citation>
    <scope>NUCLEOTIDE SEQUENCE [LARGE SCALE GENOMIC DNA]</scope>
    <source>
        <strain evidence="3 4">DSM 4440</strain>
    </source>
</reference>
<sequence length="430" mass="47766">MQKKYTYKYGKGTVNFTVDESLVTDELYIRQCPVLSDPAESVREAIRNPIGCKPLRDIVKTGETVVFLVNDTTRIANSHIFMPILLDELNSAGIPDQDMWIVFALGTHRLMTEEEMVGEVGSSVSQRVRLYNSDCRDAGQFRYFGTTSYGTPVYFNNKVVEADHIICTGSVVHHFFAGFGGGRKAMLPGVAHYETVRKNHSLMLDANAVIGKLDGNPIYHDQVEGTEMCRPSFLLNVVLNEKKEFLKVFAGDYIQAHRECCEFVNGVYGVPVEKEADLVIASCGGYPKDINVYQLQKTMDNAWCAVREGGVVIILGECAEGSGSAIYEKTMQKYTTPEQVEAAVKADFQIGAHKAYAVTRLMKKAHFILVSSMLPELARLLLFTPARDMEEAMELAVNKFNLIQPRIILMPMGSITVPLINKSKCGNTGD</sequence>
<name>A0A517DVZ4_9FIRM</name>
<dbReference type="AlphaFoldDB" id="A0A517DVZ4"/>
<dbReference type="EMBL" id="CP036259">
    <property type="protein sequence ID" value="QDR81532.1"/>
    <property type="molecule type" value="Genomic_DNA"/>
</dbReference>
<dbReference type="Gene3D" id="3.90.226.30">
    <property type="match status" value="1"/>
</dbReference>
<protein>
    <submittedName>
        <fullName evidence="3">Lactate racemase</fullName>
        <ecNumber evidence="3">5.1.2.1</ecNumber>
    </submittedName>
</protein>
<dbReference type="Proteomes" id="UP000320776">
    <property type="component" value="Chromosome"/>
</dbReference>
<evidence type="ECO:0000313" key="3">
    <source>
        <dbReference type="EMBL" id="QDR81532.1"/>
    </source>
</evidence>
<dbReference type="NCBIfam" id="NF033504">
    <property type="entry name" value="Ni_dep_LarA"/>
    <property type="match status" value="1"/>
</dbReference>
<dbReference type="PANTHER" id="PTHR33171">
    <property type="entry name" value="LAR_N DOMAIN-CONTAINING PROTEIN"/>
    <property type="match status" value="1"/>
</dbReference>
<dbReference type="RefSeq" id="WP_144351013.1">
    <property type="nucleotide sequence ID" value="NZ_CP036259.1"/>
</dbReference>
<dbReference type="InterPro" id="IPR043166">
    <property type="entry name" value="LarA-like_C"/>
</dbReference>
<dbReference type="KEGG" id="sted:SPTER_29180"/>
<dbReference type="InterPro" id="IPR018657">
    <property type="entry name" value="LarA-like_N"/>
</dbReference>
<dbReference type="InterPro" id="IPR048520">
    <property type="entry name" value="LarA_C"/>
</dbReference>
<dbReference type="GO" id="GO:0050043">
    <property type="term" value="F:lactate racemase activity"/>
    <property type="evidence" value="ECO:0007669"/>
    <property type="project" value="UniProtKB-EC"/>
</dbReference>
<evidence type="ECO:0000259" key="1">
    <source>
        <dbReference type="Pfam" id="PF09861"/>
    </source>
</evidence>
<feature type="domain" description="LarA-like N-terminal" evidence="1">
    <location>
        <begin position="9"/>
        <end position="208"/>
    </location>
</feature>
<keyword evidence="4" id="KW-1185">Reference proteome</keyword>
<feature type="domain" description="Lactate racemase C-terminal" evidence="2">
    <location>
        <begin position="274"/>
        <end position="413"/>
    </location>
</feature>
<dbReference type="PANTHER" id="PTHR33171:SF17">
    <property type="entry name" value="LARA-LIKE N-TERMINAL DOMAIN-CONTAINING PROTEIN"/>
    <property type="match status" value="1"/>
</dbReference>